<reference evidence="1 2" key="1">
    <citation type="submission" date="2019-04" db="EMBL/GenBank/DDBJ databases">
        <authorList>
            <person name="Grouzdev D.S."/>
            <person name="Nazina T.N."/>
        </authorList>
    </citation>
    <scope>NUCLEOTIDE SEQUENCE [LARGE SCALE GENOMIC DNA]</scope>
    <source>
        <strain evidence="1 2">SHC 3-19</strain>
    </source>
</reference>
<keyword evidence="2" id="KW-1185">Reference proteome</keyword>
<name>A0A5R9PBL1_9GAMM</name>
<dbReference type="EMBL" id="SROY01000007">
    <property type="protein sequence ID" value="TLX20865.1"/>
    <property type="molecule type" value="Genomic_DNA"/>
</dbReference>
<dbReference type="RefSeq" id="WP_138349866.1">
    <property type="nucleotide sequence ID" value="NZ_SROY01000007.1"/>
</dbReference>
<evidence type="ECO:0000313" key="2">
    <source>
        <dbReference type="Proteomes" id="UP000308508"/>
    </source>
</evidence>
<comment type="caution">
    <text evidence="1">The sequence shown here is derived from an EMBL/GenBank/DDBJ whole genome shotgun (WGS) entry which is preliminary data.</text>
</comment>
<organism evidence="1 2">
    <name type="scientific">Thermomonas fusca</name>
    <dbReference type="NCBI Taxonomy" id="215690"/>
    <lineage>
        <taxon>Bacteria</taxon>
        <taxon>Pseudomonadati</taxon>
        <taxon>Pseudomonadota</taxon>
        <taxon>Gammaproteobacteria</taxon>
        <taxon>Lysobacterales</taxon>
        <taxon>Lysobacteraceae</taxon>
        <taxon>Thermomonas</taxon>
    </lineage>
</organism>
<dbReference type="Proteomes" id="UP000308508">
    <property type="component" value="Unassembled WGS sequence"/>
</dbReference>
<accession>A0A5R9PBL1</accession>
<protein>
    <recommendedName>
        <fullName evidence="3">Toxin co-regulated pilus biosynthesis protein Q C-terminal domain-containing protein</fullName>
    </recommendedName>
</protein>
<dbReference type="STRING" id="1123377.GCA_000423885_01079"/>
<dbReference type="Gene3D" id="3.55.50.70">
    <property type="match status" value="1"/>
</dbReference>
<gene>
    <name evidence="1" type="ORF">E5S66_12830</name>
</gene>
<evidence type="ECO:0000313" key="1">
    <source>
        <dbReference type="EMBL" id="TLX20865.1"/>
    </source>
</evidence>
<sequence>MGFYRSVLPLVFALAASACQTQPPPEFHGRWRPVNRLPEKTQAIPLNPTYLFYATPVDGTLKALLTRWARDSGLQLRYGISTDFSLHAPVAQLHAVTVDDAVSQLSALYAEQGIAITTSTGAIAVDARPAAASN</sequence>
<dbReference type="PROSITE" id="PS51257">
    <property type="entry name" value="PROKAR_LIPOPROTEIN"/>
    <property type="match status" value="1"/>
</dbReference>
<evidence type="ECO:0008006" key="3">
    <source>
        <dbReference type="Google" id="ProtNLM"/>
    </source>
</evidence>
<dbReference type="AlphaFoldDB" id="A0A5R9PBL1"/>
<proteinExistence type="predicted"/>